<dbReference type="PANTHER" id="PTHR33908">
    <property type="entry name" value="MANNOSYLTRANSFERASE YKCB-RELATED"/>
    <property type="match status" value="1"/>
</dbReference>
<feature type="transmembrane region" description="Helical" evidence="8">
    <location>
        <begin position="326"/>
        <end position="343"/>
    </location>
</feature>
<feature type="transmembrane region" description="Helical" evidence="8">
    <location>
        <begin position="98"/>
        <end position="119"/>
    </location>
</feature>
<feature type="transmembrane region" description="Helical" evidence="8">
    <location>
        <begin position="131"/>
        <end position="164"/>
    </location>
</feature>
<keyword evidence="3 10" id="KW-0328">Glycosyltransferase</keyword>
<dbReference type="Proteomes" id="UP001216907">
    <property type="component" value="Unassembled WGS sequence"/>
</dbReference>
<feature type="domain" description="Glycosyltransferase RgtA/B/C/D-like" evidence="9">
    <location>
        <begin position="100"/>
        <end position="224"/>
    </location>
</feature>
<evidence type="ECO:0000313" key="10">
    <source>
        <dbReference type="EMBL" id="MDG3004207.1"/>
    </source>
</evidence>
<dbReference type="RefSeq" id="WP_277860568.1">
    <property type="nucleotide sequence ID" value="NZ_JARRAG010000002.1"/>
</dbReference>
<dbReference type="EC" id="2.4.-.-" evidence="10"/>
<dbReference type="Pfam" id="PF13231">
    <property type="entry name" value="PMT_2"/>
    <property type="match status" value="1"/>
</dbReference>
<dbReference type="GO" id="GO:0016757">
    <property type="term" value="F:glycosyltransferase activity"/>
    <property type="evidence" value="ECO:0007669"/>
    <property type="project" value="UniProtKB-KW"/>
</dbReference>
<evidence type="ECO:0000256" key="4">
    <source>
        <dbReference type="ARBA" id="ARBA00022679"/>
    </source>
</evidence>
<evidence type="ECO:0000256" key="6">
    <source>
        <dbReference type="ARBA" id="ARBA00022989"/>
    </source>
</evidence>
<feature type="transmembrane region" description="Helical" evidence="8">
    <location>
        <begin position="198"/>
        <end position="215"/>
    </location>
</feature>
<keyword evidence="11" id="KW-1185">Reference proteome</keyword>
<keyword evidence="7 8" id="KW-0472">Membrane</keyword>
<feature type="transmembrane region" description="Helical" evidence="8">
    <location>
        <begin position="176"/>
        <end position="192"/>
    </location>
</feature>
<evidence type="ECO:0000256" key="2">
    <source>
        <dbReference type="ARBA" id="ARBA00022475"/>
    </source>
</evidence>
<keyword evidence="6 8" id="KW-1133">Transmembrane helix</keyword>
<feature type="transmembrane region" description="Helical" evidence="8">
    <location>
        <begin position="227"/>
        <end position="245"/>
    </location>
</feature>
<evidence type="ECO:0000259" key="9">
    <source>
        <dbReference type="Pfam" id="PF13231"/>
    </source>
</evidence>
<evidence type="ECO:0000256" key="5">
    <source>
        <dbReference type="ARBA" id="ARBA00022692"/>
    </source>
</evidence>
<gene>
    <name evidence="10" type="ORF">PZE19_10505</name>
</gene>
<feature type="transmembrane region" description="Helical" evidence="8">
    <location>
        <begin position="355"/>
        <end position="374"/>
    </location>
</feature>
<organism evidence="10 11">
    <name type="scientific">Paludisphaera mucosa</name>
    <dbReference type="NCBI Taxonomy" id="3030827"/>
    <lineage>
        <taxon>Bacteria</taxon>
        <taxon>Pseudomonadati</taxon>
        <taxon>Planctomycetota</taxon>
        <taxon>Planctomycetia</taxon>
        <taxon>Isosphaerales</taxon>
        <taxon>Isosphaeraceae</taxon>
        <taxon>Paludisphaera</taxon>
    </lineage>
</organism>
<evidence type="ECO:0000256" key="8">
    <source>
        <dbReference type="SAM" id="Phobius"/>
    </source>
</evidence>
<keyword evidence="4 10" id="KW-0808">Transferase</keyword>
<comment type="caution">
    <text evidence="10">The sequence shown here is derived from an EMBL/GenBank/DDBJ whole genome shotgun (WGS) entry which is preliminary data.</text>
</comment>
<protein>
    <submittedName>
        <fullName evidence="10">Glycosyltransferase family 39 protein</fullName>
        <ecNumber evidence="10">2.4.-.-</ecNumber>
    </submittedName>
</protein>
<sequence length="538" mass="57441">MNTAAPGLVLAPHLIPEAGGPFRHGIRIVLLMAATAGFLGWTLRHSEAGLRDGLRSILVARQIDAGDWRDGVRAVEHPLHPLAIVAAHRLIGGEGPEWWQRAAVAASFAAVVLLVIPLYLTGRDLFGDRAAWLGCVLFLANPLAGSVVVNVLSESTFLLAWTWGLWASVRFLRDGAFGRLLGAVAFGALAYLARPEGLLLPASLLATLLLIPFHRSTRIHWPRWRRATALLVLGAIALAGPYMAAKGTLTAKPGPARVLGLEPRSPALALEREAPMAAGQTTYETYRLATLRMIEVVLANIPLALLAAALIGVATVRATSVPARTWLFLATVLAASALALIRLHATAGYCAARNALVPGMILTLIGASGLDWLIRRVAVPGRLFGLPRERLRPGPVVWAAAVALGVILPRFREPVVETPGPFNVYWDAGRWLADSATDGEVLDLTDWSLYFSRLSGSSFAQVREAAANANVRWVVATGSQVDEPSTYSEHLRALIGDRSPVATLPGAPRPGQVQVRIFDRDAVPAAIAGVGEGRPARR</sequence>
<keyword evidence="5 8" id="KW-0812">Transmembrane</keyword>
<reference evidence="10 11" key="1">
    <citation type="submission" date="2023-03" db="EMBL/GenBank/DDBJ databases">
        <title>Paludisphaera mucosa sp. nov. a novel planctomycete from northern fen.</title>
        <authorList>
            <person name="Ivanova A."/>
        </authorList>
    </citation>
    <scope>NUCLEOTIDE SEQUENCE [LARGE SCALE GENOMIC DNA]</scope>
    <source>
        <strain evidence="10 11">Pla2</strain>
    </source>
</reference>
<keyword evidence="2" id="KW-1003">Cell membrane</keyword>
<evidence type="ECO:0000256" key="3">
    <source>
        <dbReference type="ARBA" id="ARBA00022676"/>
    </source>
</evidence>
<feature type="transmembrane region" description="Helical" evidence="8">
    <location>
        <begin position="293"/>
        <end position="314"/>
    </location>
</feature>
<accession>A0ABT6F9D7</accession>
<evidence type="ECO:0000256" key="7">
    <source>
        <dbReference type="ARBA" id="ARBA00023136"/>
    </source>
</evidence>
<feature type="transmembrane region" description="Helical" evidence="8">
    <location>
        <begin position="24"/>
        <end position="43"/>
    </location>
</feature>
<dbReference type="InterPro" id="IPR050297">
    <property type="entry name" value="LipidA_mod_glycosyltrf_83"/>
</dbReference>
<evidence type="ECO:0000313" key="11">
    <source>
        <dbReference type="Proteomes" id="UP001216907"/>
    </source>
</evidence>
<comment type="subcellular location">
    <subcellularLocation>
        <location evidence="1">Cell membrane</location>
        <topology evidence="1">Multi-pass membrane protein</topology>
    </subcellularLocation>
</comment>
<proteinExistence type="predicted"/>
<evidence type="ECO:0000256" key="1">
    <source>
        <dbReference type="ARBA" id="ARBA00004651"/>
    </source>
</evidence>
<name>A0ABT6F9D7_9BACT</name>
<dbReference type="PANTHER" id="PTHR33908:SF11">
    <property type="entry name" value="MEMBRANE PROTEIN"/>
    <property type="match status" value="1"/>
</dbReference>
<dbReference type="InterPro" id="IPR038731">
    <property type="entry name" value="RgtA/B/C-like"/>
</dbReference>
<dbReference type="EMBL" id="JARRAG010000002">
    <property type="protein sequence ID" value="MDG3004207.1"/>
    <property type="molecule type" value="Genomic_DNA"/>
</dbReference>